<dbReference type="AlphaFoldDB" id="A0A1V8SP04"/>
<dbReference type="SUPFAM" id="SSF55729">
    <property type="entry name" value="Acyl-CoA N-acyltransferases (Nat)"/>
    <property type="match status" value="1"/>
</dbReference>
<proteinExistence type="predicted"/>
<comment type="caution">
    <text evidence="3">The sequence shown here is derived from an EMBL/GenBank/DDBJ whole genome shotgun (WGS) entry which is preliminary data.</text>
</comment>
<dbReference type="Gene3D" id="3.40.630.30">
    <property type="match status" value="1"/>
</dbReference>
<evidence type="ECO:0000259" key="2">
    <source>
        <dbReference type="PROSITE" id="PS51186"/>
    </source>
</evidence>
<evidence type="ECO:0000313" key="3">
    <source>
        <dbReference type="EMBL" id="OQO00790.1"/>
    </source>
</evidence>
<keyword evidence="4" id="KW-1185">Reference proteome</keyword>
<sequence>MTTPTPYNGWRSKRLIFLAPEPYHEDFLHAMSQDWTSFTNAAPMLPTPNGTEGAKDFRTWLQKAMLGVVICLPGEDAASEAAPAEPSAPKLPPGGPAVRNPAASAVPTLNAKHTPIGTLTLTGPPENMSRMSRHRRVDIGINVSSAYQGQGYGSEAILWSLEFAFKHAGMHRVGIGAMSYNTGAVRLYERLGFKPEGRIRDFFWHDGEFWDAVELGMLEGEWWERYGGRGKKEGVAANACQAELLILLKLVNLVVVVYETSKSSSVDTRPRTRQHAIMGSV</sequence>
<feature type="region of interest" description="Disordered" evidence="1">
    <location>
        <begin position="80"/>
        <end position="109"/>
    </location>
</feature>
<reference evidence="4" key="1">
    <citation type="submission" date="2017-03" db="EMBL/GenBank/DDBJ databases">
        <title>Genomes of endolithic fungi from Antarctica.</title>
        <authorList>
            <person name="Coleine C."/>
            <person name="Masonjones S."/>
            <person name="Stajich J.E."/>
        </authorList>
    </citation>
    <scope>NUCLEOTIDE SEQUENCE [LARGE SCALE GENOMIC DNA]</scope>
    <source>
        <strain evidence="4">CCFEE 5527</strain>
    </source>
</reference>
<dbReference type="PANTHER" id="PTHR43415:SF3">
    <property type="entry name" value="GNAT-FAMILY ACETYLTRANSFERASE"/>
    <property type="match status" value="1"/>
</dbReference>
<dbReference type="PANTHER" id="PTHR43415">
    <property type="entry name" value="SPERMIDINE N(1)-ACETYLTRANSFERASE"/>
    <property type="match status" value="1"/>
</dbReference>
<gene>
    <name evidence="3" type="ORF">B0A48_13477</name>
</gene>
<dbReference type="PROSITE" id="PS51186">
    <property type="entry name" value="GNAT"/>
    <property type="match status" value="1"/>
</dbReference>
<feature type="domain" description="N-acetyltransferase" evidence="2">
    <location>
        <begin position="55"/>
        <end position="216"/>
    </location>
</feature>
<accession>A0A1V8SP04</accession>
<evidence type="ECO:0000313" key="4">
    <source>
        <dbReference type="Proteomes" id="UP000192596"/>
    </source>
</evidence>
<organism evidence="3 4">
    <name type="scientific">Cryoendolithus antarcticus</name>
    <dbReference type="NCBI Taxonomy" id="1507870"/>
    <lineage>
        <taxon>Eukaryota</taxon>
        <taxon>Fungi</taxon>
        <taxon>Dikarya</taxon>
        <taxon>Ascomycota</taxon>
        <taxon>Pezizomycotina</taxon>
        <taxon>Dothideomycetes</taxon>
        <taxon>Dothideomycetidae</taxon>
        <taxon>Cladosporiales</taxon>
        <taxon>Cladosporiaceae</taxon>
        <taxon>Cryoendolithus</taxon>
    </lineage>
</organism>
<dbReference type="InterPro" id="IPR016181">
    <property type="entry name" value="Acyl_CoA_acyltransferase"/>
</dbReference>
<dbReference type="InterPro" id="IPR000182">
    <property type="entry name" value="GNAT_dom"/>
</dbReference>
<protein>
    <recommendedName>
        <fullName evidence="2">N-acetyltransferase domain-containing protein</fullName>
    </recommendedName>
</protein>
<evidence type="ECO:0000256" key="1">
    <source>
        <dbReference type="SAM" id="MobiDB-lite"/>
    </source>
</evidence>
<dbReference type="OrthoDB" id="64477at2759"/>
<dbReference type="GO" id="GO:0016747">
    <property type="term" value="F:acyltransferase activity, transferring groups other than amino-acyl groups"/>
    <property type="evidence" value="ECO:0007669"/>
    <property type="project" value="InterPro"/>
</dbReference>
<dbReference type="Pfam" id="PF00583">
    <property type="entry name" value="Acetyltransf_1"/>
    <property type="match status" value="1"/>
</dbReference>
<dbReference type="EMBL" id="NAJO01000033">
    <property type="protein sequence ID" value="OQO00790.1"/>
    <property type="molecule type" value="Genomic_DNA"/>
</dbReference>
<dbReference type="InParanoid" id="A0A1V8SP04"/>
<name>A0A1V8SP04_9PEZI</name>
<dbReference type="Proteomes" id="UP000192596">
    <property type="component" value="Unassembled WGS sequence"/>
</dbReference>